<comment type="function">
    <text evidence="5">Involved in transvection phenomena (= synapsis-dependent gene expression), where the synaptic pairing of chromosomes carrying genes with which zeste interacts influences the expression of these genes. Zeste binds to DNA and stimulates transcription from a nearby promoter.</text>
</comment>
<comment type="caution">
    <text evidence="7">The sequence shown here is derived from an EMBL/GenBank/DDBJ whole genome shotgun (WGS) entry which is preliminary data.</text>
</comment>
<dbReference type="AlphaFoldDB" id="A0AAN7ZTU8"/>
<keyword evidence="8" id="KW-1185">Reference proteome</keyword>
<evidence type="ECO:0000259" key="6">
    <source>
        <dbReference type="SMART" id="SM00717"/>
    </source>
</evidence>
<accession>A0AAN7ZTU8</accession>
<evidence type="ECO:0000256" key="2">
    <source>
        <dbReference type="ARBA" id="ARBA00016807"/>
    </source>
</evidence>
<dbReference type="SMART" id="SM00717">
    <property type="entry name" value="SANT"/>
    <property type="match status" value="1"/>
</dbReference>
<dbReference type="PANTHER" id="PTHR21411:SF0">
    <property type="entry name" value="REGULATORY PROTEIN ZESTE"/>
    <property type="match status" value="1"/>
</dbReference>
<sequence>MATKRSFMTGEEKMFVKELVTRHINVLENKKTDAVSVSDRKKIWHAIAKEFNAIGEHCNRTPDQLRKCWENMKTRRKELATEKINRMATGGGPYKPPADGEHAVVDDIFSSVDIELKDVIDSDTIVMAGVPEAATTQPDADVIIRTEDILAVSFNADDEGKVKRRKESYTSRGMAIERELDVRIARTRRAIEQDEELHELKMQEQKIKVEIGREMLKQEEIKTKKLLE</sequence>
<evidence type="ECO:0000256" key="3">
    <source>
        <dbReference type="ARBA" id="ARBA00023015"/>
    </source>
</evidence>
<protein>
    <recommendedName>
        <fullName evidence="2">Regulatory protein zeste</fullName>
    </recommendedName>
</protein>
<feature type="domain" description="Myb-like" evidence="6">
    <location>
        <begin position="4"/>
        <end position="75"/>
    </location>
</feature>
<keyword evidence="4" id="KW-0804">Transcription</keyword>
<dbReference type="EMBL" id="JAVRBK010000002">
    <property type="protein sequence ID" value="KAK5647946.1"/>
    <property type="molecule type" value="Genomic_DNA"/>
</dbReference>
<comment type="subunit">
    <text evidence="1">Self-associates forming complexes of several hundred monomers.</text>
</comment>
<dbReference type="Pfam" id="PF13873">
    <property type="entry name" value="Myb_DNA-bind_5"/>
    <property type="match status" value="1"/>
</dbReference>
<proteinExistence type="predicted"/>
<dbReference type="PANTHER" id="PTHR21411">
    <property type="entry name" value="APONTIC"/>
    <property type="match status" value="1"/>
</dbReference>
<keyword evidence="3" id="KW-0805">Transcription regulation</keyword>
<evidence type="ECO:0000313" key="7">
    <source>
        <dbReference type="EMBL" id="KAK5647946.1"/>
    </source>
</evidence>
<evidence type="ECO:0000256" key="1">
    <source>
        <dbReference type="ARBA" id="ARBA00011764"/>
    </source>
</evidence>
<dbReference type="InterPro" id="IPR001005">
    <property type="entry name" value="SANT/Myb"/>
</dbReference>
<dbReference type="InterPro" id="IPR028002">
    <property type="entry name" value="Myb_DNA-bind_5"/>
</dbReference>
<reference evidence="7 8" key="1">
    <citation type="journal article" date="2024" name="Insects">
        <title>An Improved Chromosome-Level Genome Assembly of the Firefly Pyrocoelia pectoralis.</title>
        <authorList>
            <person name="Fu X."/>
            <person name="Meyer-Rochow V.B."/>
            <person name="Ballantyne L."/>
            <person name="Zhu X."/>
        </authorList>
    </citation>
    <scope>NUCLEOTIDE SEQUENCE [LARGE SCALE GENOMIC DNA]</scope>
    <source>
        <strain evidence="7">XCY_ONT2</strain>
    </source>
</reference>
<dbReference type="Proteomes" id="UP001329430">
    <property type="component" value="Chromosome 2"/>
</dbReference>
<organism evidence="7 8">
    <name type="scientific">Pyrocoelia pectoralis</name>
    <dbReference type="NCBI Taxonomy" id="417401"/>
    <lineage>
        <taxon>Eukaryota</taxon>
        <taxon>Metazoa</taxon>
        <taxon>Ecdysozoa</taxon>
        <taxon>Arthropoda</taxon>
        <taxon>Hexapoda</taxon>
        <taxon>Insecta</taxon>
        <taxon>Pterygota</taxon>
        <taxon>Neoptera</taxon>
        <taxon>Endopterygota</taxon>
        <taxon>Coleoptera</taxon>
        <taxon>Polyphaga</taxon>
        <taxon>Elateriformia</taxon>
        <taxon>Elateroidea</taxon>
        <taxon>Lampyridae</taxon>
        <taxon>Lampyrinae</taxon>
        <taxon>Pyrocoelia</taxon>
    </lineage>
</organism>
<name>A0AAN7ZTU8_9COLE</name>
<evidence type="ECO:0000256" key="5">
    <source>
        <dbReference type="ARBA" id="ARBA00025466"/>
    </source>
</evidence>
<evidence type="ECO:0000256" key="4">
    <source>
        <dbReference type="ARBA" id="ARBA00023163"/>
    </source>
</evidence>
<evidence type="ECO:0000313" key="8">
    <source>
        <dbReference type="Proteomes" id="UP001329430"/>
    </source>
</evidence>
<gene>
    <name evidence="7" type="ORF">RI129_002838</name>
</gene>